<gene>
    <name evidence="15" type="primary">dnaN</name>
    <name evidence="14" type="ORF">LES8486_01248</name>
    <name evidence="15" type="ORF">LES9216_01395</name>
</gene>
<dbReference type="InterPro" id="IPR046938">
    <property type="entry name" value="DNA_clamp_sf"/>
</dbReference>
<proteinExistence type="inferred from homology"/>
<dbReference type="GO" id="GO:0009360">
    <property type="term" value="C:DNA polymerase III complex"/>
    <property type="evidence" value="ECO:0007669"/>
    <property type="project" value="InterPro"/>
</dbReference>
<feature type="domain" description="DNA polymerase III beta sliding clamp N-terminal" evidence="11">
    <location>
        <begin position="1"/>
        <end position="125"/>
    </location>
</feature>
<evidence type="ECO:0000313" key="16">
    <source>
        <dbReference type="Proteomes" id="UP000237923"/>
    </source>
</evidence>
<keyword evidence="9" id="KW-0238">DNA-binding</keyword>
<dbReference type="GO" id="GO:0003887">
    <property type="term" value="F:DNA-directed DNA polymerase activity"/>
    <property type="evidence" value="ECO:0007669"/>
    <property type="project" value="UniProtKB-UniRule"/>
</dbReference>
<dbReference type="SMART" id="SM00480">
    <property type="entry name" value="POL3Bc"/>
    <property type="match status" value="1"/>
</dbReference>
<dbReference type="GO" id="GO:0008408">
    <property type="term" value="F:3'-5' exonuclease activity"/>
    <property type="evidence" value="ECO:0007669"/>
    <property type="project" value="InterPro"/>
</dbReference>
<evidence type="ECO:0000259" key="12">
    <source>
        <dbReference type="Pfam" id="PF02767"/>
    </source>
</evidence>
<dbReference type="InterPro" id="IPR001001">
    <property type="entry name" value="DNA_polIII_beta"/>
</dbReference>
<dbReference type="EMBL" id="OKQR01000002">
    <property type="protein sequence ID" value="SPD93592.1"/>
    <property type="molecule type" value="Genomic_DNA"/>
</dbReference>
<feature type="domain" description="DNA polymerase III beta sliding clamp central" evidence="12">
    <location>
        <begin position="136"/>
        <end position="250"/>
    </location>
</feature>
<evidence type="ECO:0000256" key="2">
    <source>
        <dbReference type="ARBA" id="ARBA00010752"/>
    </source>
</evidence>
<name>A0A2N9KEG6_9LACO</name>
<keyword evidence="5 10" id="KW-0808">Transferase</keyword>
<dbReference type="Pfam" id="PF00712">
    <property type="entry name" value="DNA_pol3_beta"/>
    <property type="match status" value="1"/>
</dbReference>
<reference evidence="15 16" key="2">
    <citation type="submission" date="2018-02" db="EMBL/GenBank/DDBJ databases">
        <authorList>
            <person name="Cohen D.B."/>
            <person name="Kent A.D."/>
        </authorList>
    </citation>
    <scope>NUCLEOTIDE SEQUENCE [LARGE SCALE GENOMIC DNA]</scope>
    <source>
        <strain evidence="15 16">CECT 9216</strain>
    </source>
</reference>
<dbReference type="GO" id="GO:0005737">
    <property type="term" value="C:cytoplasm"/>
    <property type="evidence" value="ECO:0007669"/>
    <property type="project" value="UniProtKB-SubCell"/>
</dbReference>
<comment type="function">
    <text evidence="10">Confers DNA tethering and processivity to DNA polymerases and other proteins. Acts as a clamp, forming a ring around DNA (a reaction catalyzed by the clamp-loading complex) which diffuses in an ATP-independent manner freely and bidirectionally along dsDNA. Initially characterized for its ability to contact the catalytic subunit of DNA polymerase III (Pol III), a complex, multichain enzyme responsible for most of the replicative synthesis in bacteria; Pol III exhibits 3'-5' exonuclease proofreading activity. The beta chain is required for initiation of replication as well as for processivity of DNA replication.</text>
</comment>
<evidence type="ECO:0000259" key="13">
    <source>
        <dbReference type="Pfam" id="PF02768"/>
    </source>
</evidence>
<dbReference type="RefSeq" id="WP_105299737.1">
    <property type="nucleotide sequence ID" value="NZ_CAURUR010000004.1"/>
</dbReference>
<evidence type="ECO:0000313" key="15">
    <source>
        <dbReference type="EMBL" id="SPE09248.1"/>
    </source>
</evidence>
<accession>A0A2N9KEG6</accession>
<evidence type="ECO:0000256" key="5">
    <source>
        <dbReference type="ARBA" id="ARBA00022679"/>
    </source>
</evidence>
<evidence type="ECO:0000256" key="9">
    <source>
        <dbReference type="ARBA" id="ARBA00023125"/>
    </source>
</evidence>
<evidence type="ECO:0000313" key="17">
    <source>
        <dbReference type="Proteomes" id="UP000239237"/>
    </source>
</evidence>
<dbReference type="InterPro" id="IPR022634">
    <property type="entry name" value="DNA_polIII_beta_N"/>
</dbReference>
<dbReference type="Proteomes" id="UP000239237">
    <property type="component" value="Unassembled WGS sequence"/>
</dbReference>
<sequence length="378" mass="41201">MQFTINRSAFIKALNDVSRAISSRTTIPILTNIKLVLNDEELVLTGSNADISIETTVPQSDTSAQLIITTPGGITLPATFFINIVKRLPDDAMTLNVEGLRATITSGASSFTINGQDVQNYPQLPEMDDVQSLSVSAAQLVDIISQTKISASTQESRPILTGIHLQLTGNSVKAVTTDSHRLSQRIVQLTGTDANNVDANVIIPAKSFNELQALLEGQDRVEIKFSTNQAVFDLGHTTFYSRLLEGNYPETDRLIPTESTTQITIEASSLLGAIDRASLLSHESRNNVVQLSLKAGRAVLTGTSQEVGQVTEKLNANSIEGEDLDISFNPDYVRDALRIFNGKRVDVKFTSNLRPFTLTPEGETDNKQLQLITPVRTF</sequence>
<dbReference type="EMBL" id="OKQU01000002">
    <property type="protein sequence ID" value="SPE09248.1"/>
    <property type="molecule type" value="Genomic_DNA"/>
</dbReference>
<evidence type="ECO:0000259" key="11">
    <source>
        <dbReference type="Pfam" id="PF00712"/>
    </source>
</evidence>
<dbReference type="PANTHER" id="PTHR30478">
    <property type="entry name" value="DNA POLYMERASE III SUBUNIT BETA"/>
    <property type="match status" value="1"/>
</dbReference>
<comment type="similarity">
    <text evidence="2 10">Belongs to the beta sliding clamp family.</text>
</comment>
<evidence type="ECO:0000256" key="7">
    <source>
        <dbReference type="ARBA" id="ARBA00022705"/>
    </source>
</evidence>
<dbReference type="AlphaFoldDB" id="A0A2N9KEG6"/>
<dbReference type="GO" id="GO:0003677">
    <property type="term" value="F:DNA binding"/>
    <property type="evidence" value="ECO:0007669"/>
    <property type="project" value="UniProtKB-UniRule"/>
</dbReference>
<keyword evidence="6 10" id="KW-0548">Nucleotidyltransferase</keyword>
<dbReference type="GO" id="GO:0006271">
    <property type="term" value="P:DNA strand elongation involved in DNA replication"/>
    <property type="evidence" value="ECO:0007669"/>
    <property type="project" value="TreeGrafter"/>
</dbReference>
<dbReference type="CDD" id="cd00140">
    <property type="entry name" value="beta_clamp"/>
    <property type="match status" value="1"/>
</dbReference>
<dbReference type="InterPro" id="IPR022635">
    <property type="entry name" value="DNA_polIII_beta_C"/>
</dbReference>
<feature type="domain" description="DNA polymerase III beta sliding clamp C-terminal" evidence="13">
    <location>
        <begin position="253"/>
        <end position="371"/>
    </location>
</feature>
<reference evidence="14 17" key="1">
    <citation type="submission" date="2018-02" db="EMBL/GenBank/DDBJ databases">
        <authorList>
            <person name="Rodrigo-Torres L."/>
            <person name="Arahal R. D."/>
            <person name="Lucena T."/>
        </authorList>
    </citation>
    <scope>NUCLEOTIDE SEQUENCE [LARGE SCALE GENOMIC DNA]</scope>
    <source>
        <strain evidence="14 17">CECT 8486</strain>
    </source>
</reference>
<dbReference type="Proteomes" id="UP000237923">
    <property type="component" value="Unassembled WGS sequence"/>
</dbReference>
<evidence type="ECO:0000256" key="10">
    <source>
        <dbReference type="PIRNR" id="PIRNR000804"/>
    </source>
</evidence>
<keyword evidence="8 10" id="KW-0239">DNA-directed DNA polymerase</keyword>
<dbReference type="NCBIfam" id="TIGR00663">
    <property type="entry name" value="dnan"/>
    <property type="match status" value="1"/>
</dbReference>
<dbReference type="Gene3D" id="3.70.10.10">
    <property type="match status" value="1"/>
</dbReference>
<dbReference type="SUPFAM" id="SSF55979">
    <property type="entry name" value="DNA clamp"/>
    <property type="match status" value="3"/>
</dbReference>
<evidence type="ECO:0000256" key="8">
    <source>
        <dbReference type="ARBA" id="ARBA00022932"/>
    </source>
</evidence>
<keyword evidence="4 10" id="KW-0963">Cytoplasm</keyword>
<dbReference type="Pfam" id="PF02768">
    <property type="entry name" value="DNA_pol3_beta_3"/>
    <property type="match status" value="1"/>
</dbReference>
<comment type="subcellular location">
    <subcellularLocation>
        <location evidence="1 10">Cytoplasm</location>
    </subcellularLocation>
</comment>
<dbReference type="PIRSF" id="PIRSF000804">
    <property type="entry name" value="DNA_pol_III_b"/>
    <property type="match status" value="1"/>
</dbReference>
<evidence type="ECO:0000256" key="6">
    <source>
        <dbReference type="ARBA" id="ARBA00022695"/>
    </source>
</evidence>
<dbReference type="PANTHER" id="PTHR30478:SF0">
    <property type="entry name" value="BETA SLIDING CLAMP"/>
    <property type="match status" value="1"/>
</dbReference>
<dbReference type="Pfam" id="PF02767">
    <property type="entry name" value="DNA_pol3_beta_2"/>
    <property type="match status" value="1"/>
</dbReference>
<dbReference type="Gene3D" id="3.10.150.10">
    <property type="entry name" value="DNA Polymerase III, subunit A, domain 2"/>
    <property type="match status" value="1"/>
</dbReference>
<evidence type="ECO:0000313" key="14">
    <source>
        <dbReference type="EMBL" id="SPD93592.1"/>
    </source>
</evidence>
<dbReference type="InterPro" id="IPR022637">
    <property type="entry name" value="DNA_polIII_beta_cen"/>
</dbReference>
<evidence type="ECO:0000256" key="4">
    <source>
        <dbReference type="ARBA" id="ARBA00022490"/>
    </source>
</evidence>
<evidence type="ECO:0000256" key="1">
    <source>
        <dbReference type="ARBA" id="ARBA00004496"/>
    </source>
</evidence>
<comment type="subunit">
    <text evidence="10">Forms a ring-shaped head-to-tail homodimer around DNA.</text>
</comment>
<protein>
    <recommendedName>
        <fullName evidence="3 10">Beta sliding clamp</fullName>
    </recommendedName>
</protein>
<keyword evidence="7 10" id="KW-0235">DNA replication</keyword>
<evidence type="ECO:0000256" key="3">
    <source>
        <dbReference type="ARBA" id="ARBA00021035"/>
    </source>
</evidence>
<organism evidence="15 16">
    <name type="scientific">Leuconostoc suionicum</name>
    <dbReference type="NCBI Taxonomy" id="1511761"/>
    <lineage>
        <taxon>Bacteria</taxon>
        <taxon>Bacillati</taxon>
        <taxon>Bacillota</taxon>
        <taxon>Bacilli</taxon>
        <taxon>Lactobacillales</taxon>
        <taxon>Lactobacillaceae</taxon>
        <taxon>Leuconostoc</taxon>
    </lineage>
</organism>
<keyword evidence="17" id="KW-1185">Reference proteome</keyword>